<dbReference type="OrthoDB" id="2585681at2"/>
<dbReference type="PANTHER" id="PTHR43280">
    <property type="entry name" value="ARAC-FAMILY TRANSCRIPTIONAL REGULATOR"/>
    <property type="match status" value="1"/>
</dbReference>
<keyword evidence="6" id="KW-1185">Reference proteome</keyword>
<protein>
    <submittedName>
        <fullName evidence="5">AraC-type DNA-binding protein</fullName>
    </submittedName>
</protein>
<dbReference type="Proteomes" id="UP000198836">
    <property type="component" value="Unassembled WGS sequence"/>
</dbReference>
<dbReference type="PANTHER" id="PTHR43280:SF2">
    <property type="entry name" value="HTH-TYPE TRANSCRIPTIONAL REGULATOR EXSA"/>
    <property type="match status" value="1"/>
</dbReference>
<evidence type="ECO:0000256" key="3">
    <source>
        <dbReference type="ARBA" id="ARBA00023163"/>
    </source>
</evidence>
<keyword evidence="1" id="KW-0805">Transcription regulation</keyword>
<dbReference type="STRING" id="332999.SAMN04488511_113126"/>
<dbReference type="SUPFAM" id="SSF51215">
    <property type="entry name" value="Regulatory protein AraC"/>
    <property type="match status" value="1"/>
</dbReference>
<evidence type="ECO:0000313" key="5">
    <source>
        <dbReference type="EMBL" id="SFA54427.1"/>
    </source>
</evidence>
<accession>A0A1I0TRW5</accession>
<evidence type="ECO:0000313" key="6">
    <source>
        <dbReference type="Proteomes" id="UP000198836"/>
    </source>
</evidence>
<dbReference type="SUPFAM" id="SSF46689">
    <property type="entry name" value="Homeodomain-like"/>
    <property type="match status" value="1"/>
</dbReference>
<feature type="domain" description="HTH araC/xylS-type" evidence="4">
    <location>
        <begin position="204"/>
        <end position="282"/>
    </location>
</feature>
<dbReference type="Pfam" id="PF12833">
    <property type="entry name" value="HTH_18"/>
    <property type="match status" value="1"/>
</dbReference>
<dbReference type="PROSITE" id="PS01124">
    <property type="entry name" value="HTH_ARAC_FAMILY_2"/>
    <property type="match status" value="1"/>
</dbReference>
<proteinExistence type="predicted"/>
<evidence type="ECO:0000256" key="1">
    <source>
        <dbReference type="ARBA" id="ARBA00023015"/>
    </source>
</evidence>
<organism evidence="5 6">
    <name type="scientific">Pedobacter suwonensis</name>
    <dbReference type="NCBI Taxonomy" id="332999"/>
    <lineage>
        <taxon>Bacteria</taxon>
        <taxon>Pseudomonadati</taxon>
        <taxon>Bacteroidota</taxon>
        <taxon>Sphingobacteriia</taxon>
        <taxon>Sphingobacteriales</taxon>
        <taxon>Sphingobacteriaceae</taxon>
        <taxon>Pedobacter</taxon>
    </lineage>
</organism>
<dbReference type="RefSeq" id="WP_090985574.1">
    <property type="nucleotide sequence ID" value="NZ_CP031708.1"/>
</dbReference>
<sequence>MAKRAQHIPVNVLPNGTSRGIMMLRKHFDGFPDNEQVSRPHRDDGYTFILQEKGITNIEIDFQIYSIQAPAIIYLHPSQVHRLIAFEKAELSTWIIAEENLHPENLRMLNELMPASVLSLSNETLAIFLQVAGLSHTLYTKPDENLYRSTLIESINSLAALTSSLYQAQSSLTENRTRFNIVARAFRKELDLRYKTVKRPALYADFLNISVSYLNECIKTATGQSLSNNIQQRVMLEAKRLLYHSDKSVKEIANELGYDDYSYFIRLFVKVTGSKPLYFRNKNRG</sequence>
<dbReference type="Gene3D" id="1.10.10.60">
    <property type="entry name" value="Homeodomain-like"/>
    <property type="match status" value="1"/>
</dbReference>
<keyword evidence="3" id="KW-0804">Transcription</keyword>
<dbReference type="EMBL" id="FOJM01000013">
    <property type="protein sequence ID" value="SFA54427.1"/>
    <property type="molecule type" value="Genomic_DNA"/>
</dbReference>
<dbReference type="InterPro" id="IPR037923">
    <property type="entry name" value="HTH-like"/>
</dbReference>
<dbReference type="GeneID" id="96613615"/>
<reference evidence="6" key="1">
    <citation type="submission" date="2016-10" db="EMBL/GenBank/DDBJ databases">
        <authorList>
            <person name="Varghese N."/>
            <person name="Submissions S."/>
        </authorList>
    </citation>
    <scope>NUCLEOTIDE SEQUENCE [LARGE SCALE GENOMIC DNA]</scope>
    <source>
        <strain evidence="6">DSM 18130</strain>
    </source>
</reference>
<dbReference type="GO" id="GO:0043565">
    <property type="term" value="F:sequence-specific DNA binding"/>
    <property type="evidence" value="ECO:0007669"/>
    <property type="project" value="InterPro"/>
</dbReference>
<name>A0A1I0TRW5_9SPHI</name>
<gene>
    <name evidence="5" type="ORF">SAMN04488511_113126</name>
</gene>
<dbReference type="InterPro" id="IPR009057">
    <property type="entry name" value="Homeodomain-like_sf"/>
</dbReference>
<evidence type="ECO:0000259" key="4">
    <source>
        <dbReference type="PROSITE" id="PS01124"/>
    </source>
</evidence>
<dbReference type="InterPro" id="IPR018060">
    <property type="entry name" value="HTH_AraC"/>
</dbReference>
<dbReference type="SMART" id="SM00342">
    <property type="entry name" value="HTH_ARAC"/>
    <property type="match status" value="1"/>
</dbReference>
<evidence type="ECO:0000256" key="2">
    <source>
        <dbReference type="ARBA" id="ARBA00023125"/>
    </source>
</evidence>
<keyword evidence="2 5" id="KW-0238">DNA-binding</keyword>
<dbReference type="AlphaFoldDB" id="A0A1I0TRW5"/>
<dbReference type="GO" id="GO:0003700">
    <property type="term" value="F:DNA-binding transcription factor activity"/>
    <property type="evidence" value="ECO:0007669"/>
    <property type="project" value="InterPro"/>
</dbReference>